<evidence type="ECO:0000259" key="3">
    <source>
        <dbReference type="Pfam" id="PF25396"/>
    </source>
</evidence>
<name>A0A6H5GNZ8_9HEMI</name>
<sequence>MVRRKLQALNYHSADTVDIHDPQQVRALVLWLEDQVIRNYKIEDRLGLRNLDSPSWTDAFRKYCTDIDCPISPDEQLECLDWITGYAVRLEYFDDLQSDEFRNGVNSLANLLKIAPHPNHLITLEAICALITNSMKDKDLKKEGHPFPVMETDLGFDLGDYVLNQAAKVLRLLYTHDLRDLQTKINECIVAVQSVTADPKTDTKLGKMVYYMRSRRVATAVAKPLLTNVAHDHTAGIVNATILARVGWQLLSNERLNRGSSSLASRSYSDLKVTSNSVSLLLLALKSFYLSRMGGRNGYPLVTVMKRCKRRMDNPESNRRKVWRPSDATSQSTSQTIPKNPWRDQRQRGRSSSVQGRQNPRASGAGLSLFEVLHQNEQSPQGGELSVGGLPFAQDSKRLLSPSNADWKNPSKKIKGKKGLKGSSGKIEDWRNSDSNLSASSDAGCSHFTGAAPHLQTEFKQNNLKPNLRRHGNQRFQADHNITQLVTISDWRALASLDSPLRILLKLQELESSWVRALHSNPSADVLSAAFEIFGIIDDKYTYDRLSLMKSLFKDTFFTSIINILKNLKTSWFSMGIENICSFVANLRENLKFLLLNDPAFHSDDTLQCALENLRAEIAAFLIHVNNKLLDLQGEEDARLNKELTEFTALYSIKSIEVKVVEESSYPDDFLAPYDVFPNIVQGAYQNYDHYIKTHFSLLKEDFQSVMREGVEQYLDDPKKRNFKIWAYQNVLVKPFWISEQKLLFKITFPECHYLARIQWKFCKRFMNNSLVVLTDDQFKTYHLAVVERREISGDNLAFIDVNFIKAVPQDFQKKKFLLVEPKTFFEPYLHSLAALKTMAKIGVPLKKYVVYADTTPKIPVYMGDDVVYKMDGLNIKINSLSSWPQPADLGLNEAQRTAFINALTNEVALIQGPPGTGKTYLAFKIISALLANRSVSYQKGPILVVCYKNHSLDQILSGLLTKQIKVRRIGSQTKNHILKYEANVKRLPPPPTINSLKKEQLSLESKLDSYFKEIQLKEKYIEAMDDRLGIISLDVFKMFKVVEDQVNLNIVRWLMELVEVDSPDTPEVHHQLRTVALCWDGNGFYSESLVRLAGELNRILRLIERLDGKLHYDELSQACENYWASFENYLRLFNALKIQTDSVPCPDVKSPDFLFDELDLEERWALYNEWVRQLKLRLEEDITAAKEDVVAVRESLNEFDEIVLSETLKADDPAVIGVTTTLAAKHYASLSKLGPKIGCALHYPVLNTGYSCSATWNASPKKSPQFGPKSTKFSFARRVSHVCEQPCELINVNCPRKHRCAKKCREPCGSCKVPTEKTLPCNHKAVMPCNQDASKYICQQPCNRELPCHHTASMPCNQDISKVKCKNPCDRQLPCGHSCRNKCCEPCGPCREMPVKTICSLCARSLAKRSFRALTVVKAVAANVSSAACTGLATHNVGFYWFAAI</sequence>
<dbReference type="InterPro" id="IPR057373">
    <property type="entry name" value="ZNFX1"/>
</dbReference>
<dbReference type="GO" id="GO:0004386">
    <property type="term" value="F:helicase activity"/>
    <property type="evidence" value="ECO:0007669"/>
    <property type="project" value="InterPro"/>
</dbReference>
<feature type="region of interest" description="Disordered" evidence="1">
    <location>
        <begin position="396"/>
        <end position="436"/>
    </location>
</feature>
<dbReference type="InterPro" id="IPR041677">
    <property type="entry name" value="DNA2/NAM7_AAA_11"/>
</dbReference>
<feature type="domain" description="ZNFX1" evidence="3">
    <location>
        <begin position="721"/>
        <end position="822"/>
    </location>
</feature>
<dbReference type="Pfam" id="PF25396">
    <property type="entry name" value="ZNFX1"/>
    <property type="match status" value="1"/>
</dbReference>
<evidence type="ECO:0000259" key="2">
    <source>
        <dbReference type="Pfam" id="PF13086"/>
    </source>
</evidence>
<accession>A0A6H5GNZ8</accession>
<proteinExistence type="predicted"/>
<dbReference type="InterPro" id="IPR027417">
    <property type="entry name" value="P-loop_NTPase"/>
</dbReference>
<protein>
    <submittedName>
        <fullName evidence="4">Uncharacterized protein</fullName>
    </submittedName>
</protein>
<dbReference type="OrthoDB" id="514167at2759"/>
<dbReference type="Pfam" id="PF13086">
    <property type="entry name" value="AAA_11"/>
    <property type="match status" value="1"/>
</dbReference>
<dbReference type="PANTHER" id="PTHR15924">
    <property type="entry name" value="CLE"/>
    <property type="match status" value="1"/>
</dbReference>
<feature type="domain" description="DNA2/NAM7 helicase helicase" evidence="2">
    <location>
        <begin position="892"/>
        <end position="978"/>
    </location>
</feature>
<dbReference type="Pfam" id="PF10036">
    <property type="entry name" value="RLL"/>
    <property type="match status" value="1"/>
</dbReference>
<reference evidence="4 5" key="1">
    <citation type="submission" date="2020-02" db="EMBL/GenBank/DDBJ databases">
        <authorList>
            <person name="Ferguson B K."/>
        </authorList>
    </citation>
    <scope>NUCLEOTIDE SEQUENCE [LARGE SCALE GENOMIC DNA]</scope>
</reference>
<feature type="compositionally biased region" description="Basic residues" evidence="1">
    <location>
        <begin position="410"/>
        <end position="420"/>
    </location>
</feature>
<dbReference type="SUPFAM" id="SSF52540">
    <property type="entry name" value="P-loop containing nucleoside triphosphate hydrolases"/>
    <property type="match status" value="1"/>
</dbReference>
<feature type="non-terminal residue" evidence="4">
    <location>
        <position position="1446"/>
    </location>
</feature>
<dbReference type="EMBL" id="CADCXU010016550">
    <property type="protein sequence ID" value="CAB0005576.1"/>
    <property type="molecule type" value="Genomic_DNA"/>
</dbReference>
<dbReference type="Proteomes" id="UP000479000">
    <property type="component" value="Unassembled WGS sequence"/>
</dbReference>
<gene>
    <name evidence="4" type="ORF">NTEN_LOCUS11053</name>
</gene>
<dbReference type="CDD" id="cd06008">
    <property type="entry name" value="NF-X1-zinc-finger"/>
    <property type="match status" value="1"/>
</dbReference>
<keyword evidence="5" id="KW-1185">Reference proteome</keyword>
<evidence type="ECO:0000313" key="4">
    <source>
        <dbReference type="EMBL" id="CAB0005576.1"/>
    </source>
</evidence>
<evidence type="ECO:0000256" key="1">
    <source>
        <dbReference type="SAM" id="MobiDB-lite"/>
    </source>
</evidence>
<feature type="compositionally biased region" description="Polar residues" evidence="1">
    <location>
        <begin position="327"/>
        <end position="338"/>
    </location>
</feature>
<feature type="non-terminal residue" evidence="4">
    <location>
        <position position="1"/>
    </location>
</feature>
<evidence type="ECO:0000313" key="5">
    <source>
        <dbReference type="Proteomes" id="UP000479000"/>
    </source>
</evidence>
<dbReference type="Gene3D" id="3.40.50.300">
    <property type="entry name" value="P-loop containing nucleotide triphosphate hydrolases"/>
    <property type="match status" value="1"/>
</dbReference>
<dbReference type="InterPro" id="IPR019265">
    <property type="entry name" value="RTRAF"/>
</dbReference>
<feature type="region of interest" description="Disordered" evidence="1">
    <location>
        <begin position="310"/>
        <end position="362"/>
    </location>
</feature>
<organism evidence="4 5">
    <name type="scientific">Nesidiocoris tenuis</name>
    <dbReference type="NCBI Taxonomy" id="355587"/>
    <lineage>
        <taxon>Eukaryota</taxon>
        <taxon>Metazoa</taxon>
        <taxon>Ecdysozoa</taxon>
        <taxon>Arthropoda</taxon>
        <taxon>Hexapoda</taxon>
        <taxon>Insecta</taxon>
        <taxon>Pterygota</taxon>
        <taxon>Neoptera</taxon>
        <taxon>Paraneoptera</taxon>
        <taxon>Hemiptera</taxon>
        <taxon>Heteroptera</taxon>
        <taxon>Panheteroptera</taxon>
        <taxon>Cimicomorpha</taxon>
        <taxon>Miridae</taxon>
        <taxon>Dicyphina</taxon>
        <taxon>Nesidiocoris</taxon>
    </lineage>
</organism>